<dbReference type="EMBL" id="CAJPIN010068797">
    <property type="protein sequence ID" value="CAG2067423.1"/>
    <property type="molecule type" value="Genomic_DNA"/>
</dbReference>
<accession>A0ABN7PPU3</accession>
<feature type="non-terminal residue" evidence="2">
    <location>
        <position position="131"/>
    </location>
</feature>
<evidence type="ECO:0000259" key="1">
    <source>
        <dbReference type="Pfam" id="PF24811"/>
    </source>
</evidence>
<sequence>YNLKFKVYDRKHTQTDVLANVSITVKELSHESVINSGSIRVSGISDEDFVRVWDYKSKRHQRSKTDRLRHKLADLLNTEHEDVDVFSVQLREKNPPVTDVRFSAYKPPYYKPVRLNGLILLHREEVLLAWW</sequence>
<comment type="caution">
    <text evidence="2">The sequence shown here is derived from an EMBL/GenBank/DDBJ whole genome shotgun (WGS) entry which is preliminary data.</text>
</comment>
<reference evidence="2" key="1">
    <citation type="submission" date="2021-03" db="EMBL/GenBank/DDBJ databases">
        <authorList>
            <person name="Tran Van P."/>
        </authorList>
    </citation>
    <scope>NUCLEOTIDE SEQUENCE</scope>
</reference>
<feature type="non-terminal residue" evidence="2">
    <location>
        <position position="1"/>
    </location>
</feature>
<name>A0ABN7PPU3_TIMPD</name>
<keyword evidence="3" id="KW-1185">Reference proteome</keyword>
<organism evidence="2 3">
    <name type="scientific">Timema podura</name>
    <name type="common">Walking stick</name>
    <dbReference type="NCBI Taxonomy" id="61482"/>
    <lineage>
        <taxon>Eukaryota</taxon>
        <taxon>Metazoa</taxon>
        <taxon>Ecdysozoa</taxon>
        <taxon>Arthropoda</taxon>
        <taxon>Hexapoda</taxon>
        <taxon>Insecta</taxon>
        <taxon>Pterygota</taxon>
        <taxon>Neoptera</taxon>
        <taxon>Polyneoptera</taxon>
        <taxon>Phasmatodea</taxon>
        <taxon>Timematodea</taxon>
        <taxon>Timematoidea</taxon>
        <taxon>Timematidae</taxon>
        <taxon>Timema</taxon>
    </lineage>
</organism>
<dbReference type="Pfam" id="PF24811">
    <property type="entry name" value="Ig_Shg"/>
    <property type="match status" value="1"/>
</dbReference>
<evidence type="ECO:0000313" key="2">
    <source>
        <dbReference type="EMBL" id="CAG2067423.1"/>
    </source>
</evidence>
<feature type="domain" description="DE-cadherin-like Ig-like" evidence="1">
    <location>
        <begin position="31"/>
        <end position="126"/>
    </location>
</feature>
<protein>
    <recommendedName>
        <fullName evidence="1">DE-cadherin-like Ig-like domain-containing protein</fullName>
    </recommendedName>
</protein>
<evidence type="ECO:0000313" key="3">
    <source>
        <dbReference type="Proteomes" id="UP001153148"/>
    </source>
</evidence>
<gene>
    <name evidence="2" type="ORF">TPAB3V08_LOCUS14366</name>
</gene>
<dbReference type="Proteomes" id="UP001153148">
    <property type="component" value="Unassembled WGS sequence"/>
</dbReference>
<proteinExistence type="predicted"/>
<dbReference type="InterPro" id="IPR056370">
    <property type="entry name" value="Shg-like_Ig-like"/>
</dbReference>